<comment type="caution">
    <text evidence="1">The sequence shown here is derived from an EMBL/GenBank/DDBJ whole genome shotgun (WGS) entry which is preliminary data.</text>
</comment>
<evidence type="ECO:0000313" key="2">
    <source>
        <dbReference type="Proteomes" id="UP000432715"/>
    </source>
</evidence>
<evidence type="ECO:0000313" key="1">
    <source>
        <dbReference type="EMBL" id="KAB3533847.1"/>
    </source>
</evidence>
<proteinExistence type="predicted"/>
<protein>
    <submittedName>
        <fullName evidence="1">Uncharacterized protein</fullName>
    </submittedName>
</protein>
<dbReference type="EMBL" id="WBZC01000037">
    <property type="protein sequence ID" value="KAB3533847.1"/>
    <property type="molecule type" value="Genomic_DNA"/>
</dbReference>
<organism evidence="1 2">
    <name type="scientific">Alkaliphilus pronyensis</name>
    <dbReference type="NCBI Taxonomy" id="1482732"/>
    <lineage>
        <taxon>Bacteria</taxon>
        <taxon>Bacillati</taxon>
        <taxon>Bacillota</taxon>
        <taxon>Clostridia</taxon>
        <taxon>Peptostreptococcales</taxon>
        <taxon>Natronincolaceae</taxon>
        <taxon>Alkaliphilus</taxon>
    </lineage>
</organism>
<reference evidence="1 2" key="1">
    <citation type="submission" date="2019-10" db="EMBL/GenBank/DDBJ databases">
        <title>Alkaliphilus serpentinus sp. nov. and Alkaliphilus pronyensis sp. nov., two novel anaerobic alkaliphilic species isolated from the serpentinized-hosted hydrothermal field of the Prony Bay (New Caledonia).</title>
        <authorList>
            <person name="Postec A."/>
        </authorList>
    </citation>
    <scope>NUCLEOTIDE SEQUENCE [LARGE SCALE GENOMIC DNA]</scope>
    <source>
        <strain evidence="1 2">LacV</strain>
    </source>
</reference>
<accession>A0A6I0EYJ5</accession>
<dbReference type="Proteomes" id="UP000432715">
    <property type="component" value="Unassembled WGS sequence"/>
</dbReference>
<dbReference type="AlphaFoldDB" id="A0A6I0EYJ5"/>
<name>A0A6I0EYJ5_9FIRM</name>
<sequence>MKRSNYYVETEGILGEIWSQIKKEQHPHMREVLLKGYCILLSNKYWNETGRKRGIGKTE</sequence>
<dbReference type="RefSeq" id="WP_151861525.1">
    <property type="nucleotide sequence ID" value="NZ_WBZC01000037.1"/>
</dbReference>
<gene>
    <name evidence="1" type="ORF">F8154_10285</name>
</gene>
<keyword evidence="2" id="KW-1185">Reference proteome</keyword>